<dbReference type="InterPro" id="IPR019734">
    <property type="entry name" value="TPR_rpt"/>
</dbReference>
<protein>
    <submittedName>
        <fullName evidence="4">TPR-like protein</fullName>
    </submittedName>
</protein>
<dbReference type="Pfam" id="PF13181">
    <property type="entry name" value="TPR_8"/>
    <property type="match status" value="1"/>
</dbReference>
<dbReference type="GO" id="GO:0055087">
    <property type="term" value="C:Ski complex"/>
    <property type="evidence" value="ECO:0007669"/>
    <property type="project" value="InterPro"/>
</dbReference>
<dbReference type="Pfam" id="PF13174">
    <property type="entry name" value="TPR_6"/>
    <property type="match status" value="1"/>
</dbReference>
<feature type="repeat" description="TPR" evidence="3">
    <location>
        <begin position="651"/>
        <end position="684"/>
    </location>
</feature>
<sequence length="1402" mass="157942">MSSKQKLKAAKEALDSKEFDKARNAIESILTFEPMNYNANVFHGLALFNLGDDASAEKAYRRAIESNPTLPLAWRGLANFYEKRQNWDRYTKTLFELLELFNEASDATKVAETIQKIVQFYKDQNNIEKLTECLHWYLPNSPYYDLLSTLPPPDHTQPLLTTTYEAQCAIYDSLPILIQLKDIHQANISKWRTEEFNKRKTRLGAPRREIIEKDLINESSKDSKLEPLYLEILNHQSTSDELRREVEAALFKFKHDHLLATSTKDKDLKNQLLNQVMAMANGMVTINVPNILAWTVVLEWWNTEYLTGYNAILLRRFQTLFPEHILCGVINGLFAYLPAIRLEDDPTPIMPNDMALNAVIDGIESNPNSLFTHRVLSYIYDIEKQYDDAIAVSEAGSELCKVFEKDSGLRFDLHKLSFERSLAKCFTYNYPPKYHMRAMGSIQNVCNERPQDVEVLIAQGTCLEYANKWDQAREVFEQVIAIDESNLIAKEERGWCDVMKADYSKGRTGLQEVLDELSQRDDIEDVATHQARCYFKLGKCSWEQGGQEQVNSYTLFIQSIKHVNKFAPSFTHLGFYYLHVAQPTDIVRASKCFQKAFELDSRETEAARWLADGFANEKDWDLVEIVARRTVEGEGSTVEELVKGRYLSRNAWAWKAIGVVELNRHNYGAAVEAFQIALRANTTDNSSWLRLGESYAAAGRHAAALKTFNKSRELDSSESNWLALYAIADVLRLMGFHASAIETLNGIFDENNLAVVISLGQSYISQARYEVVSGFVGRAVESYRESIKNALIIVRQERYLRVAWKVLNDAFYGLAKLAALDVNEALTEAVEYVVQVMQEEQLIQKVHSKELIDFGYILNSINTPEAVNRACINVAILTSEFAITLDFGRPDSVGSTWYDLTLDLEELAKQTQLVSQTETRKQVEKLSVTAIRNALRSEPGNDDYWNTLGNLVFESDARLAQHSYIKAIELDGRNPTYWTNLGFLYISQKDLELAIYALKKSQTVDPDYVYAWVGLSIIASLEGRHNDAKMLYEHSFTISGGAELESNFGFAYNAAITKKDVKELHRECYAMQRFTEGNPGDYAGLHLYALLRENLEQYDEAGKAIERCVELLEAAYEDAESAEVESHYALANVTLGRIRLATGSYDAATEAFSTALSLAQDVPTKIQALLGVGLSSNQKGSPDLDALEKAFKEEQDVDAGVIIAQIQYENDTESAISRLLECVEIDGGHLGAISTLVAIGILENDDGLLDAALAEINAMPSDKRIEVDSRRSVHRLMMQHSLMSVGSSVNSQHLTDAPQGDTEATIRMLTKEVNLQPYAQDLKRDLGKLLLATGKTALGANVTLADDSHESRLDSTWIATQALAKADKGMLDEALKDIQRALYIDPSSEDNWKTLALIKLLK</sequence>
<evidence type="ECO:0000256" key="1">
    <source>
        <dbReference type="ARBA" id="ARBA00022737"/>
    </source>
</evidence>
<dbReference type="InterPro" id="IPR039226">
    <property type="entry name" value="Ski3/TTC37"/>
</dbReference>
<evidence type="ECO:0000256" key="3">
    <source>
        <dbReference type="PROSITE-ProRule" id="PRU00339"/>
    </source>
</evidence>
<dbReference type="InterPro" id="IPR011990">
    <property type="entry name" value="TPR-like_helical_dom_sf"/>
</dbReference>
<dbReference type="EMBL" id="SPRO01000003">
    <property type="protein sequence ID" value="TIC33965.1"/>
    <property type="molecule type" value="Genomic_DNA"/>
</dbReference>
<dbReference type="Gene3D" id="1.25.40.10">
    <property type="entry name" value="Tetratricopeptide repeat domain"/>
    <property type="match status" value="4"/>
</dbReference>
<name>A0A4T0R7R0_9BASI</name>
<comment type="caution">
    <text evidence="4">The sequence shown here is derived from an EMBL/GenBank/DDBJ whole genome shotgun (WGS) entry which is preliminary data.</text>
</comment>
<dbReference type="Proteomes" id="UP000305647">
    <property type="component" value="Unassembled WGS sequence"/>
</dbReference>
<dbReference type="Pfam" id="PF13432">
    <property type="entry name" value="TPR_16"/>
    <property type="match status" value="2"/>
</dbReference>
<evidence type="ECO:0000313" key="5">
    <source>
        <dbReference type="Proteomes" id="UP000305647"/>
    </source>
</evidence>
<dbReference type="GO" id="GO:0006401">
    <property type="term" value="P:RNA catabolic process"/>
    <property type="evidence" value="ECO:0007669"/>
    <property type="project" value="InterPro"/>
</dbReference>
<reference evidence="4 5" key="1">
    <citation type="submission" date="2019-03" db="EMBL/GenBank/DDBJ databases">
        <title>Sequencing 25 genomes of Wallemia mellicola.</title>
        <authorList>
            <person name="Gostincar C."/>
        </authorList>
    </citation>
    <scope>NUCLEOTIDE SEQUENCE [LARGE SCALE GENOMIC DNA]</scope>
    <source>
        <strain evidence="4 5">EXF-8738</strain>
    </source>
</reference>
<dbReference type="SMART" id="SM00028">
    <property type="entry name" value="TPR"/>
    <property type="match status" value="9"/>
</dbReference>
<feature type="repeat" description="TPR" evidence="3">
    <location>
        <begin position="685"/>
        <end position="718"/>
    </location>
</feature>
<keyword evidence="1" id="KW-0677">Repeat</keyword>
<gene>
    <name evidence="4" type="ORF">E3Q10_00549</name>
</gene>
<dbReference type="PROSITE" id="PS50005">
    <property type="entry name" value="TPR"/>
    <property type="match status" value="5"/>
</dbReference>
<feature type="repeat" description="TPR" evidence="3">
    <location>
        <begin position="453"/>
        <end position="486"/>
    </location>
</feature>
<accession>A0A4T0R7R0</accession>
<keyword evidence="2 3" id="KW-0802">TPR repeat</keyword>
<evidence type="ECO:0000256" key="2">
    <source>
        <dbReference type="ARBA" id="ARBA00022803"/>
    </source>
</evidence>
<proteinExistence type="predicted"/>
<dbReference type="PANTHER" id="PTHR15704:SF7">
    <property type="entry name" value="SUPERKILLER COMPLEX PROTEIN 3"/>
    <property type="match status" value="1"/>
</dbReference>
<organism evidence="4 5">
    <name type="scientific">Wallemia mellicola</name>
    <dbReference type="NCBI Taxonomy" id="1708541"/>
    <lineage>
        <taxon>Eukaryota</taxon>
        <taxon>Fungi</taxon>
        <taxon>Dikarya</taxon>
        <taxon>Basidiomycota</taxon>
        <taxon>Wallemiomycotina</taxon>
        <taxon>Wallemiomycetes</taxon>
        <taxon>Wallemiales</taxon>
        <taxon>Wallemiaceae</taxon>
        <taxon>Wallemia</taxon>
    </lineage>
</organism>
<dbReference type="PANTHER" id="PTHR15704">
    <property type="entry name" value="SUPERKILLER 3 PROTEIN-RELATED"/>
    <property type="match status" value="1"/>
</dbReference>
<dbReference type="SUPFAM" id="SSF48452">
    <property type="entry name" value="TPR-like"/>
    <property type="match status" value="4"/>
</dbReference>
<feature type="repeat" description="TPR" evidence="3">
    <location>
        <begin position="1129"/>
        <end position="1162"/>
    </location>
</feature>
<feature type="repeat" description="TPR" evidence="3">
    <location>
        <begin position="975"/>
        <end position="1008"/>
    </location>
</feature>
<evidence type="ECO:0000313" key="4">
    <source>
        <dbReference type="EMBL" id="TIC33965.1"/>
    </source>
</evidence>